<dbReference type="Pfam" id="PF00571">
    <property type="entry name" value="CBS"/>
    <property type="match status" value="2"/>
</dbReference>
<dbReference type="PANTHER" id="PTHR43080">
    <property type="entry name" value="CBS DOMAIN-CONTAINING PROTEIN CBSX3, MITOCHONDRIAL"/>
    <property type="match status" value="1"/>
</dbReference>
<protein>
    <submittedName>
        <fullName evidence="4">Inosine-5'-monophosphate dehydrogenase</fullName>
        <ecNumber evidence="4">1.1.1.205</ecNumber>
    </submittedName>
</protein>
<keyword evidence="4" id="KW-0560">Oxidoreductase</keyword>
<dbReference type="SMART" id="SM00116">
    <property type="entry name" value="CBS"/>
    <property type="match status" value="2"/>
</dbReference>
<dbReference type="InterPro" id="IPR046342">
    <property type="entry name" value="CBS_dom_sf"/>
</dbReference>
<evidence type="ECO:0000256" key="1">
    <source>
        <dbReference type="ARBA" id="ARBA00023122"/>
    </source>
</evidence>
<dbReference type="InterPro" id="IPR051257">
    <property type="entry name" value="Diverse_CBS-Domain"/>
</dbReference>
<dbReference type="GO" id="GO:0003938">
    <property type="term" value="F:IMP dehydrogenase activity"/>
    <property type="evidence" value="ECO:0007669"/>
    <property type="project" value="UniProtKB-EC"/>
</dbReference>
<name>A0A1R4B8J2_9VIBR</name>
<dbReference type="PANTHER" id="PTHR43080:SF2">
    <property type="entry name" value="CBS DOMAIN-CONTAINING PROTEIN"/>
    <property type="match status" value="1"/>
</dbReference>
<proteinExistence type="predicted"/>
<keyword evidence="1 2" id="KW-0129">CBS domain</keyword>
<evidence type="ECO:0000259" key="3">
    <source>
        <dbReference type="PROSITE" id="PS51371"/>
    </source>
</evidence>
<evidence type="ECO:0000256" key="2">
    <source>
        <dbReference type="PROSITE-ProRule" id="PRU00703"/>
    </source>
</evidence>
<accession>A0A1R4B8J2</accession>
<dbReference type="Proteomes" id="UP000189475">
    <property type="component" value="Unassembled WGS sequence"/>
</dbReference>
<feature type="domain" description="CBS" evidence="3">
    <location>
        <begin position="80"/>
        <end position="135"/>
    </location>
</feature>
<dbReference type="PROSITE" id="PS51371">
    <property type="entry name" value="CBS"/>
    <property type="match status" value="2"/>
</dbReference>
<sequence>MIKVEEMMTRNPHTLSRTHTIADARNMMDALDIRHIPIIDNNQQLQGVISQRDILAAQVSTLQQHRVNPSEDTTQLYEIMHTNVMTVAPQAGLKESALYMHKHRIGCLLVVNKGQLEGIITDTDFIAIAINLLEIQENIEPEETEAAD</sequence>
<dbReference type="EC" id="1.1.1.205" evidence="4"/>
<feature type="domain" description="CBS" evidence="3">
    <location>
        <begin position="8"/>
        <end position="67"/>
    </location>
</feature>
<dbReference type="RefSeq" id="WP_077315564.1">
    <property type="nucleotide sequence ID" value="NZ_AP024887.1"/>
</dbReference>
<dbReference type="SUPFAM" id="SSF54631">
    <property type="entry name" value="CBS-domain pair"/>
    <property type="match status" value="1"/>
</dbReference>
<dbReference type="AlphaFoldDB" id="A0A1R4B8J2"/>
<evidence type="ECO:0000313" key="5">
    <source>
        <dbReference type="Proteomes" id="UP000189475"/>
    </source>
</evidence>
<dbReference type="EMBL" id="FUFT01000010">
    <property type="protein sequence ID" value="SJL85171.1"/>
    <property type="molecule type" value="Genomic_DNA"/>
</dbReference>
<keyword evidence="5" id="KW-1185">Reference proteome</keyword>
<dbReference type="OrthoDB" id="9802114at2"/>
<organism evidence="4 5">
    <name type="scientific">Vibrio palustris</name>
    <dbReference type="NCBI Taxonomy" id="1918946"/>
    <lineage>
        <taxon>Bacteria</taxon>
        <taxon>Pseudomonadati</taxon>
        <taxon>Pseudomonadota</taxon>
        <taxon>Gammaproteobacteria</taxon>
        <taxon>Vibrionales</taxon>
        <taxon>Vibrionaceae</taxon>
        <taxon>Vibrio</taxon>
    </lineage>
</organism>
<reference evidence="4 5" key="1">
    <citation type="submission" date="2017-02" db="EMBL/GenBank/DDBJ databases">
        <authorList>
            <person name="Peterson S.W."/>
        </authorList>
    </citation>
    <scope>NUCLEOTIDE SEQUENCE [LARGE SCALE GENOMIC DNA]</scope>
    <source>
        <strain evidence="4 5">CECT 9027</strain>
    </source>
</reference>
<dbReference type="InterPro" id="IPR000644">
    <property type="entry name" value="CBS_dom"/>
</dbReference>
<evidence type="ECO:0000313" key="4">
    <source>
        <dbReference type="EMBL" id="SJL85171.1"/>
    </source>
</evidence>
<dbReference type="Gene3D" id="3.10.580.10">
    <property type="entry name" value="CBS-domain"/>
    <property type="match status" value="1"/>
</dbReference>
<dbReference type="CDD" id="cd04584">
    <property type="entry name" value="CBS_pair_AcuB_like"/>
    <property type="match status" value="1"/>
</dbReference>
<dbReference type="STRING" id="1918946.VPAL9027_03195"/>
<gene>
    <name evidence="4" type="primary">guaB_2</name>
    <name evidence="4" type="ORF">VPAL9027_03195</name>
</gene>